<sequence length="315" mass="34600">MALTRAEGVAMNSVLPHVALSMHAHDRHGLERTDEEWLDAKWKDPSTRVLVLSGTRIRPVDRQIVWVTPQEAPADGLRILLGTREEATHFAVVVEPDKAPGDKQEWHVLRALLPALENDVLTAPLVMHAIGMAEWHWATRFCPRCGGPLDARQAGHVLECLDCGKQQFPRSDPAVIMIVTFGEPGSADEMCLLGRSPAWPEGRFSTLAGFVEPGETMEDAVRREVAEETGVEVGEVTYFGSQPWPLPASLMVGFSARATSTDIQVDESEIAEARWFTREQIRDEATSGAVVLPGGISISRSLIEAWYGGSLPGHW</sequence>
<evidence type="ECO:0000256" key="5">
    <source>
        <dbReference type="ARBA" id="ARBA00022723"/>
    </source>
</evidence>
<dbReference type="EMBL" id="JACCAA010000001">
    <property type="protein sequence ID" value="NYG60498.1"/>
    <property type="molecule type" value="Genomic_DNA"/>
</dbReference>
<evidence type="ECO:0000313" key="13">
    <source>
        <dbReference type="Proteomes" id="UP000540656"/>
    </source>
</evidence>
<dbReference type="Gene3D" id="3.90.79.10">
    <property type="entry name" value="Nucleoside Triphosphate Pyrophosphohydrolase"/>
    <property type="match status" value="1"/>
</dbReference>
<evidence type="ECO:0000256" key="7">
    <source>
        <dbReference type="ARBA" id="ARBA00022842"/>
    </source>
</evidence>
<dbReference type="PRINTS" id="PR00502">
    <property type="entry name" value="NUDIXFAMILY"/>
</dbReference>
<comment type="caution">
    <text evidence="12">The sequence shown here is derived from an EMBL/GenBank/DDBJ whole genome shotgun (WGS) entry which is preliminary data.</text>
</comment>
<comment type="cofactor">
    <cofactor evidence="2">
        <name>Zn(2+)</name>
        <dbReference type="ChEBI" id="CHEBI:29105"/>
    </cofactor>
</comment>
<dbReference type="EC" id="3.6.1.22" evidence="4"/>
<dbReference type="Proteomes" id="UP000540656">
    <property type="component" value="Unassembled WGS sequence"/>
</dbReference>
<dbReference type="PROSITE" id="PS00893">
    <property type="entry name" value="NUDIX_BOX"/>
    <property type="match status" value="1"/>
</dbReference>
<evidence type="ECO:0000313" key="12">
    <source>
        <dbReference type="EMBL" id="NYG60498.1"/>
    </source>
</evidence>
<evidence type="ECO:0000256" key="2">
    <source>
        <dbReference type="ARBA" id="ARBA00001947"/>
    </source>
</evidence>
<keyword evidence="7" id="KW-0460">Magnesium</keyword>
<reference evidence="12 13" key="1">
    <citation type="submission" date="2020-07" db="EMBL/GenBank/DDBJ databases">
        <title>Sequencing the genomes of 1000 actinobacteria strains.</title>
        <authorList>
            <person name="Klenk H.-P."/>
        </authorList>
    </citation>
    <scope>NUCLEOTIDE SEQUENCE [LARGE SCALE GENOMIC DNA]</scope>
    <source>
        <strain evidence="12 13">DSM 23819</strain>
    </source>
</reference>
<keyword evidence="8" id="KW-0520">NAD</keyword>
<dbReference type="NCBIfam" id="NF001299">
    <property type="entry name" value="PRK00241.1"/>
    <property type="match status" value="1"/>
</dbReference>
<comment type="catalytic activity">
    <reaction evidence="9">
        <text>a 5'-end NAD(+)-phospho-ribonucleoside in mRNA + H2O = a 5'-end phospho-adenosine-phospho-ribonucleoside in mRNA + beta-nicotinamide D-ribonucleotide + 2 H(+)</text>
        <dbReference type="Rhea" id="RHEA:60876"/>
        <dbReference type="Rhea" id="RHEA-COMP:15698"/>
        <dbReference type="Rhea" id="RHEA-COMP:15719"/>
        <dbReference type="ChEBI" id="CHEBI:14649"/>
        <dbReference type="ChEBI" id="CHEBI:15377"/>
        <dbReference type="ChEBI" id="CHEBI:15378"/>
        <dbReference type="ChEBI" id="CHEBI:144029"/>
        <dbReference type="ChEBI" id="CHEBI:144051"/>
    </reaction>
    <physiologicalReaction direction="left-to-right" evidence="9">
        <dbReference type="Rhea" id="RHEA:60877"/>
    </physiologicalReaction>
</comment>
<evidence type="ECO:0000256" key="10">
    <source>
        <dbReference type="RuleBase" id="RU003476"/>
    </source>
</evidence>
<gene>
    <name evidence="12" type="ORF">BJ980_003421</name>
</gene>
<keyword evidence="6 10" id="KW-0378">Hydrolase</keyword>
<dbReference type="InterPro" id="IPR049734">
    <property type="entry name" value="NudC-like_C"/>
</dbReference>
<evidence type="ECO:0000256" key="8">
    <source>
        <dbReference type="ARBA" id="ARBA00023027"/>
    </source>
</evidence>
<dbReference type="InterPro" id="IPR000086">
    <property type="entry name" value="NUDIX_hydrolase_dom"/>
</dbReference>
<evidence type="ECO:0000256" key="3">
    <source>
        <dbReference type="ARBA" id="ARBA00009595"/>
    </source>
</evidence>
<dbReference type="SUPFAM" id="SSF55811">
    <property type="entry name" value="Nudix"/>
    <property type="match status" value="1"/>
</dbReference>
<accession>A0A7Y9S5S9</accession>
<dbReference type="InterPro" id="IPR020084">
    <property type="entry name" value="NUDIX_hydrolase_CS"/>
</dbReference>
<dbReference type="PANTHER" id="PTHR42904">
    <property type="entry name" value="NUDIX HYDROLASE, NUDC SUBFAMILY"/>
    <property type="match status" value="1"/>
</dbReference>
<dbReference type="GO" id="GO:0005829">
    <property type="term" value="C:cytosol"/>
    <property type="evidence" value="ECO:0007669"/>
    <property type="project" value="TreeGrafter"/>
</dbReference>
<dbReference type="AlphaFoldDB" id="A0A7Y9S5S9"/>
<dbReference type="GO" id="GO:0019677">
    <property type="term" value="P:NAD+ catabolic process"/>
    <property type="evidence" value="ECO:0007669"/>
    <property type="project" value="TreeGrafter"/>
</dbReference>
<comment type="similarity">
    <text evidence="3">Belongs to the Nudix hydrolase family. NudC subfamily.</text>
</comment>
<dbReference type="RefSeq" id="WP_343047855.1">
    <property type="nucleotide sequence ID" value="NZ_JACCAA010000001.1"/>
</dbReference>
<feature type="domain" description="Nudix hydrolase" evidence="11">
    <location>
        <begin position="169"/>
        <end position="304"/>
    </location>
</feature>
<dbReference type="Pfam" id="PF00293">
    <property type="entry name" value="NUDIX"/>
    <property type="match status" value="1"/>
</dbReference>
<dbReference type="Gene3D" id="3.90.79.20">
    <property type="match status" value="1"/>
</dbReference>
<keyword evidence="5" id="KW-0479">Metal-binding</keyword>
<dbReference type="InterPro" id="IPR050241">
    <property type="entry name" value="NAD-cap_RNA_hydrolase_NudC"/>
</dbReference>
<comment type="cofactor">
    <cofactor evidence="1">
        <name>Mg(2+)</name>
        <dbReference type="ChEBI" id="CHEBI:18420"/>
    </cofactor>
</comment>
<keyword evidence="13" id="KW-1185">Reference proteome</keyword>
<dbReference type="GO" id="GO:0046872">
    <property type="term" value="F:metal ion binding"/>
    <property type="evidence" value="ECO:0007669"/>
    <property type="project" value="UniProtKB-KW"/>
</dbReference>
<dbReference type="PANTHER" id="PTHR42904:SF6">
    <property type="entry name" value="NAD-CAPPED RNA HYDROLASE NUDT12"/>
    <property type="match status" value="1"/>
</dbReference>
<dbReference type="GO" id="GO:0006742">
    <property type="term" value="P:NADP+ catabolic process"/>
    <property type="evidence" value="ECO:0007669"/>
    <property type="project" value="TreeGrafter"/>
</dbReference>
<organism evidence="12 13">
    <name type="scientific">Nocardioides daedukensis</name>
    <dbReference type="NCBI Taxonomy" id="634462"/>
    <lineage>
        <taxon>Bacteria</taxon>
        <taxon>Bacillati</taxon>
        <taxon>Actinomycetota</taxon>
        <taxon>Actinomycetes</taxon>
        <taxon>Propionibacteriales</taxon>
        <taxon>Nocardioidaceae</taxon>
        <taxon>Nocardioides</taxon>
    </lineage>
</organism>
<protein>
    <recommendedName>
        <fullName evidence="4">NAD(+) diphosphatase</fullName>
        <ecNumber evidence="4">3.6.1.22</ecNumber>
    </recommendedName>
</protein>
<evidence type="ECO:0000256" key="4">
    <source>
        <dbReference type="ARBA" id="ARBA00012381"/>
    </source>
</evidence>
<dbReference type="InterPro" id="IPR020476">
    <property type="entry name" value="Nudix_hydrolase"/>
</dbReference>
<evidence type="ECO:0000256" key="1">
    <source>
        <dbReference type="ARBA" id="ARBA00001946"/>
    </source>
</evidence>
<dbReference type="InterPro" id="IPR015376">
    <property type="entry name" value="Znr_NADH_PPase"/>
</dbReference>
<evidence type="ECO:0000256" key="6">
    <source>
        <dbReference type="ARBA" id="ARBA00022801"/>
    </source>
</evidence>
<dbReference type="GO" id="GO:0035529">
    <property type="term" value="F:NADH pyrophosphatase activity"/>
    <property type="evidence" value="ECO:0007669"/>
    <property type="project" value="TreeGrafter"/>
</dbReference>
<evidence type="ECO:0000256" key="9">
    <source>
        <dbReference type="ARBA" id="ARBA00023679"/>
    </source>
</evidence>
<dbReference type="CDD" id="cd03429">
    <property type="entry name" value="NUDIX_NADH_pyrophosphatase_Nudt13"/>
    <property type="match status" value="1"/>
</dbReference>
<dbReference type="InterPro" id="IPR015797">
    <property type="entry name" value="NUDIX_hydrolase-like_dom_sf"/>
</dbReference>
<evidence type="ECO:0000259" key="11">
    <source>
        <dbReference type="PROSITE" id="PS51462"/>
    </source>
</evidence>
<name>A0A7Y9S5S9_9ACTN</name>
<dbReference type="PROSITE" id="PS51462">
    <property type="entry name" value="NUDIX"/>
    <property type="match status" value="1"/>
</dbReference>
<proteinExistence type="inferred from homology"/>
<dbReference type="Pfam" id="PF09297">
    <property type="entry name" value="Zn_ribbon_NUD"/>
    <property type="match status" value="1"/>
</dbReference>